<keyword evidence="4" id="KW-1185">Reference proteome</keyword>
<dbReference type="InterPro" id="IPR029071">
    <property type="entry name" value="Ubiquitin-like_domsf"/>
</dbReference>
<dbReference type="OrthoDB" id="270602at2759"/>
<proteinExistence type="predicted"/>
<dbReference type="CDD" id="cd14346">
    <property type="entry name" value="UBA_Ubx5_like"/>
    <property type="match status" value="1"/>
</dbReference>
<dbReference type="Pfam" id="PF00789">
    <property type="entry name" value="UBX"/>
    <property type="match status" value="1"/>
</dbReference>
<name>A5DU08_LODEL</name>
<dbReference type="VEuPathDB" id="FungiDB:LELG_00844"/>
<evidence type="ECO:0000313" key="4">
    <source>
        <dbReference type="Proteomes" id="UP000001996"/>
    </source>
</evidence>
<reference evidence="3 4" key="1">
    <citation type="journal article" date="2009" name="Nature">
        <title>Evolution of pathogenicity and sexual reproduction in eight Candida genomes.</title>
        <authorList>
            <person name="Butler G."/>
            <person name="Rasmussen M.D."/>
            <person name="Lin M.F."/>
            <person name="Santos M.A."/>
            <person name="Sakthikumar S."/>
            <person name="Munro C.A."/>
            <person name="Rheinbay E."/>
            <person name="Grabherr M."/>
            <person name="Forche A."/>
            <person name="Reedy J.L."/>
            <person name="Agrafioti I."/>
            <person name="Arnaud M.B."/>
            <person name="Bates S."/>
            <person name="Brown A.J."/>
            <person name="Brunke S."/>
            <person name="Costanzo M.C."/>
            <person name="Fitzpatrick D.A."/>
            <person name="de Groot P.W."/>
            <person name="Harris D."/>
            <person name="Hoyer L.L."/>
            <person name="Hube B."/>
            <person name="Klis F.M."/>
            <person name="Kodira C."/>
            <person name="Lennard N."/>
            <person name="Logue M.E."/>
            <person name="Martin R."/>
            <person name="Neiman A.M."/>
            <person name="Nikolaou E."/>
            <person name="Quail M.A."/>
            <person name="Quinn J."/>
            <person name="Santos M.C."/>
            <person name="Schmitzberger F.F."/>
            <person name="Sherlock G."/>
            <person name="Shah P."/>
            <person name="Silverstein K.A."/>
            <person name="Skrzypek M.S."/>
            <person name="Soll D."/>
            <person name="Staggs R."/>
            <person name="Stansfield I."/>
            <person name="Stumpf M.P."/>
            <person name="Sudbery P.E."/>
            <person name="Srikantha T."/>
            <person name="Zeng Q."/>
            <person name="Berman J."/>
            <person name="Berriman M."/>
            <person name="Heitman J."/>
            <person name="Gow N.A."/>
            <person name="Lorenz M.C."/>
            <person name="Birren B.W."/>
            <person name="Kellis M."/>
            <person name="Cuomo C.A."/>
        </authorList>
    </citation>
    <scope>NUCLEOTIDE SEQUENCE [LARGE SCALE GENOMIC DNA]</scope>
    <source>
        <strain evidence="4">ATCC 11503 / BCRC 21390 / CBS 2605 / JCM 1781 / NBRC 1676 / NRRL YB-4239</strain>
    </source>
</reference>
<dbReference type="GO" id="GO:0043130">
    <property type="term" value="F:ubiquitin binding"/>
    <property type="evidence" value="ECO:0007669"/>
    <property type="project" value="EnsemblFungi"/>
</dbReference>
<feature type="region of interest" description="Disordered" evidence="1">
    <location>
        <begin position="141"/>
        <end position="175"/>
    </location>
</feature>
<dbReference type="Gene3D" id="1.10.8.10">
    <property type="entry name" value="DNA helicase RuvA subunit, C-terminal domain"/>
    <property type="match status" value="1"/>
</dbReference>
<feature type="domain" description="UBX" evidence="2">
    <location>
        <begin position="506"/>
        <end position="594"/>
    </location>
</feature>
<dbReference type="FunCoup" id="A5DU08">
    <property type="interactions" value="942"/>
</dbReference>
<dbReference type="CDD" id="cd02958">
    <property type="entry name" value="UAS"/>
    <property type="match status" value="1"/>
</dbReference>
<evidence type="ECO:0000259" key="2">
    <source>
        <dbReference type="PROSITE" id="PS50033"/>
    </source>
</evidence>
<dbReference type="InParanoid" id="A5DU08"/>
<dbReference type="AlphaFoldDB" id="A5DU08"/>
<dbReference type="InterPro" id="IPR036249">
    <property type="entry name" value="Thioredoxin-like_sf"/>
</dbReference>
<dbReference type="Proteomes" id="UP000001996">
    <property type="component" value="Unassembled WGS sequence"/>
</dbReference>
<dbReference type="SUPFAM" id="SSF54236">
    <property type="entry name" value="Ubiquitin-like"/>
    <property type="match status" value="1"/>
</dbReference>
<dbReference type="InterPro" id="IPR006577">
    <property type="entry name" value="UAS"/>
</dbReference>
<dbReference type="InterPro" id="IPR050730">
    <property type="entry name" value="UBX_domain-protein"/>
</dbReference>
<gene>
    <name evidence="3" type="ORF">LELG_00844</name>
</gene>
<feature type="compositionally biased region" description="Acidic residues" evidence="1">
    <location>
        <begin position="446"/>
        <end position="465"/>
    </location>
</feature>
<sequence length="596" mass="67713">MDEQIPTFLAVTGVEDEAVAKQFLEITGGNLDMAVTLYMESGQQGNTGNASSTSGVLHNLDDEAYAKQLQEQAYGASAQDNVREADANVHRHETLMDSFGPGPSMFGQMQRQADLFGQRQQGIFHQGFDFTNRASRSINSYNAYDDDIDDEDPEEEEDEEEGEGEEEEGEDYEFNYGNGNVNGGIDYEDAEYGHQNRGNHHDIQILDSECDDDDSDNQENIIRPTRTVGRRRRLRNQRDSNLTSVQRRLANLFRPPFDIISVLTIDQARAVAKTENKWILVNIQDSSEFQSQVLNRDFWSNARIKQIVKDEFIFLQYQKDSFDGESYVNFYHVEQMPHIAILDPLTGERVYKWKEGEVPQVENWISDVDQFLTEFSLAPGSSNPIVKHERKIDPDSLTEEQQIELAMKQSVMDNNANNGTTIDKAISLDSDSDIDSINDNDAREEERDDDYDDDDDDGDDNDNYNDGEKSNTRGFQENDDLAKKSTPLKPLDPFDAIVPQNHSEPAEGAITRVQIRFPNGKRLVRKLAMHDKVVVLFEWLKYVLQDSAEEYGLDIGQGNRFVLSNSSNKAFKFIENLQATIEDANLKNASILLEKD</sequence>
<dbReference type="GO" id="GO:0005634">
    <property type="term" value="C:nucleus"/>
    <property type="evidence" value="ECO:0007669"/>
    <property type="project" value="TreeGrafter"/>
</dbReference>
<dbReference type="PANTHER" id="PTHR23322">
    <property type="entry name" value="FAS-ASSOCIATED PROTEIN"/>
    <property type="match status" value="1"/>
</dbReference>
<dbReference type="Gene3D" id="3.40.30.10">
    <property type="entry name" value="Glutaredoxin"/>
    <property type="match status" value="1"/>
</dbReference>
<dbReference type="Pfam" id="PF13899">
    <property type="entry name" value="Thioredoxin_7"/>
    <property type="match status" value="1"/>
</dbReference>
<dbReference type="InterPro" id="IPR001012">
    <property type="entry name" value="UBX_dom"/>
</dbReference>
<dbReference type="SUPFAM" id="SSF52833">
    <property type="entry name" value="Thioredoxin-like"/>
    <property type="match status" value="1"/>
</dbReference>
<dbReference type="PANTHER" id="PTHR23322:SF6">
    <property type="entry name" value="UBX DOMAIN-CONTAINING PROTEIN 7"/>
    <property type="match status" value="1"/>
</dbReference>
<accession>A5DU08</accession>
<dbReference type="eggNOG" id="KOG1364">
    <property type="taxonomic scope" value="Eukaryota"/>
</dbReference>
<dbReference type="GO" id="GO:0043161">
    <property type="term" value="P:proteasome-mediated ubiquitin-dependent protein catabolic process"/>
    <property type="evidence" value="ECO:0007669"/>
    <property type="project" value="EnsemblFungi"/>
</dbReference>
<feature type="compositionally biased region" description="Acidic residues" evidence="1">
    <location>
        <begin position="144"/>
        <end position="173"/>
    </location>
</feature>
<dbReference type="GeneID" id="5234700"/>
<dbReference type="Pfam" id="PF14555">
    <property type="entry name" value="UBA_4"/>
    <property type="match status" value="1"/>
</dbReference>
<dbReference type="GO" id="GO:0051117">
    <property type="term" value="F:ATPase binding"/>
    <property type="evidence" value="ECO:0007669"/>
    <property type="project" value="EnsemblFungi"/>
</dbReference>
<evidence type="ECO:0000313" key="3">
    <source>
        <dbReference type="EMBL" id="EDK42666.1"/>
    </source>
</evidence>
<dbReference type="OMA" id="PAIFDCQ"/>
<evidence type="ECO:0000256" key="1">
    <source>
        <dbReference type="SAM" id="MobiDB-lite"/>
    </source>
</evidence>
<organism evidence="3 4">
    <name type="scientific">Lodderomyces elongisporus (strain ATCC 11503 / CBS 2605 / JCM 1781 / NBRC 1676 / NRRL YB-4239)</name>
    <name type="common">Yeast</name>
    <name type="synonym">Saccharomyces elongisporus</name>
    <dbReference type="NCBI Taxonomy" id="379508"/>
    <lineage>
        <taxon>Eukaryota</taxon>
        <taxon>Fungi</taxon>
        <taxon>Dikarya</taxon>
        <taxon>Ascomycota</taxon>
        <taxon>Saccharomycotina</taxon>
        <taxon>Pichiomycetes</taxon>
        <taxon>Debaryomycetaceae</taxon>
        <taxon>Candida/Lodderomyces clade</taxon>
        <taxon>Lodderomyces</taxon>
    </lineage>
</organism>
<dbReference type="KEGG" id="lel:PVL30_000812"/>
<dbReference type="STRING" id="379508.A5DU08"/>
<dbReference type="PROSITE" id="PS50033">
    <property type="entry name" value="UBX"/>
    <property type="match status" value="1"/>
</dbReference>
<protein>
    <recommendedName>
        <fullName evidence="2">UBX domain-containing protein</fullName>
    </recommendedName>
</protein>
<dbReference type="HOGENOM" id="CLU_021255_2_0_1"/>
<feature type="region of interest" description="Disordered" evidence="1">
    <location>
        <begin position="414"/>
        <end position="505"/>
    </location>
</feature>
<dbReference type="Gene3D" id="3.10.20.90">
    <property type="entry name" value="Phosphatidylinositol 3-kinase Catalytic Subunit, Chain A, domain 1"/>
    <property type="match status" value="1"/>
</dbReference>
<dbReference type="SMART" id="SM00594">
    <property type="entry name" value="UAS"/>
    <property type="match status" value="1"/>
</dbReference>
<dbReference type="CDD" id="cd01767">
    <property type="entry name" value="UBX"/>
    <property type="match status" value="1"/>
</dbReference>
<feature type="compositionally biased region" description="Acidic residues" evidence="1">
    <location>
        <begin position="430"/>
        <end position="439"/>
    </location>
</feature>
<dbReference type="EMBL" id="CH981524">
    <property type="protein sequence ID" value="EDK42666.1"/>
    <property type="molecule type" value="Genomic_DNA"/>
</dbReference>